<sequence length="492" mass="51205">MTRLRRRELLGSVGAALSMPLVLRPGTARAQTGRLSTLDMPSQRMPLKLDDTVAEGYRRDVLVRWGDRVTYDAAVWSPYEPTPSAAATQFGWDARICGMVVPPIAADGVPRALLAVAHPWVEPILAFPDGRDRPGVSAMMQGASLLNIARQGGRWTVVDGGYQSRRLTAGTLCRMSGPAAGAVGGLVQGLLGPTGGCATPWGTILLGEGDPMPWLARLAGLDQRFSQPNRFGWVAELDPLDPGALPCKRTALGRFPHADLAASSTRDGRAAIYMADAGPGNFLFRFLSDGPGAERDALDRGEMSVAQMSGSRLRWLPLPRDPALLFDPTEAARALGATGFDLPSGLVVDPGNGVLYMACRGRARVPQAPPGQRPVGGSGGGMGMVLEVAPDGGDHASSTGTANILLVGGSPEAHLAPLARSWPTAPASVSVDGAGRLWVGSDHRGRPLDTPDVLFGVDTAGQGRGLALPIYAAPIGAAIGGSAMTPDGTTLF</sequence>
<dbReference type="InterPro" id="IPR011042">
    <property type="entry name" value="6-blade_b-propeller_TolB-like"/>
</dbReference>
<dbReference type="Pfam" id="PF05787">
    <property type="entry name" value="PhoX"/>
    <property type="match status" value="1"/>
</dbReference>
<feature type="non-terminal residue" evidence="1">
    <location>
        <position position="492"/>
    </location>
</feature>
<dbReference type="EMBL" id="JBHRTN010000007">
    <property type="protein sequence ID" value="MFC3124628.1"/>
    <property type="molecule type" value="Genomic_DNA"/>
</dbReference>
<comment type="caution">
    <text evidence="1">The sequence shown here is derived from an EMBL/GenBank/DDBJ whole genome shotgun (WGS) entry which is preliminary data.</text>
</comment>
<protein>
    <submittedName>
        <fullName evidence="1">PhoX family protein</fullName>
    </submittedName>
</protein>
<dbReference type="InterPro" id="IPR006311">
    <property type="entry name" value="TAT_signal"/>
</dbReference>
<keyword evidence="2" id="KW-1185">Reference proteome</keyword>
<dbReference type="RefSeq" id="WP_379595046.1">
    <property type="nucleotide sequence ID" value="NZ_JBHRTN010000007.1"/>
</dbReference>
<accession>A0ABV7FZA3</accession>
<dbReference type="InterPro" id="IPR008557">
    <property type="entry name" value="PhoX"/>
</dbReference>
<dbReference type="SUPFAM" id="SSF63825">
    <property type="entry name" value="YWTD domain"/>
    <property type="match status" value="1"/>
</dbReference>
<gene>
    <name evidence="1" type="ORF">ACFOD4_06090</name>
</gene>
<reference evidence="2" key="1">
    <citation type="journal article" date="2019" name="Int. J. Syst. Evol. Microbiol.">
        <title>The Global Catalogue of Microorganisms (GCM) 10K type strain sequencing project: providing services to taxonomists for standard genome sequencing and annotation.</title>
        <authorList>
            <consortium name="The Broad Institute Genomics Platform"/>
            <consortium name="The Broad Institute Genome Sequencing Center for Infectious Disease"/>
            <person name="Wu L."/>
            <person name="Ma J."/>
        </authorList>
    </citation>
    <scope>NUCLEOTIDE SEQUENCE [LARGE SCALE GENOMIC DNA]</scope>
    <source>
        <strain evidence="2">KCTC 52094</strain>
    </source>
</reference>
<proteinExistence type="predicted"/>
<dbReference type="PANTHER" id="PTHR35399:SF2">
    <property type="entry name" value="DUF839 DOMAIN-CONTAINING PROTEIN"/>
    <property type="match status" value="1"/>
</dbReference>
<evidence type="ECO:0000313" key="2">
    <source>
        <dbReference type="Proteomes" id="UP001595593"/>
    </source>
</evidence>
<dbReference type="Gene3D" id="2.120.10.30">
    <property type="entry name" value="TolB, C-terminal domain"/>
    <property type="match status" value="1"/>
</dbReference>
<organism evidence="1 2">
    <name type="scientific">Teichococcus globiformis</name>
    <dbReference type="NCBI Taxonomy" id="2307229"/>
    <lineage>
        <taxon>Bacteria</taxon>
        <taxon>Pseudomonadati</taxon>
        <taxon>Pseudomonadota</taxon>
        <taxon>Alphaproteobacteria</taxon>
        <taxon>Acetobacterales</taxon>
        <taxon>Roseomonadaceae</taxon>
        <taxon>Roseomonas</taxon>
    </lineage>
</organism>
<evidence type="ECO:0000313" key="1">
    <source>
        <dbReference type="EMBL" id="MFC3124628.1"/>
    </source>
</evidence>
<dbReference type="PROSITE" id="PS51318">
    <property type="entry name" value="TAT"/>
    <property type="match status" value="1"/>
</dbReference>
<name>A0ABV7FZA3_9PROT</name>
<dbReference type="PANTHER" id="PTHR35399">
    <property type="entry name" value="SLR8030 PROTEIN"/>
    <property type="match status" value="1"/>
</dbReference>
<dbReference type="Proteomes" id="UP001595593">
    <property type="component" value="Unassembled WGS sequence"/>
</dbReference>